<protein>
    <submittedName>
        <fullName evidence="1">Uncharacterized protein</fullName>
    </submittedName>
</protein>
<organism evidence="1 2">
    <name type="scientific">Haliscomenobacter hydrossis (strain ATCC 27775 / DSM 1100 / LMG 10767 / O)</name>
    <dbReference type="NCBI Taxonomy" id="760192"/>
    <lineage>
        <taxon>Bacteria</taxon>
        <taxon>Pseudomonadati</taxon>
        <taxon>Bacteroidota</taxon>
        <taxon>Saprospiria</taxon>
        <taxon>Saprospirales</taxon>
        <taxon>Haliscomenobacteraceae</taxon>
        <taxon>Haliscomenobacter</taxon>
    </lineage>
</organism>
<name>F4KUM0_HALH1</name>
<dbReference type="STRING" id="760192.Halhy_4620"/>
<accession>F4KUM0</accession>
<keyword evidence="2" id="KW-1185">Reference proteome</keyword>
<dbReference type="HOGENOM" id="CLU_2666002_0_0_10"/>
<dbReference type="AlphaFoldDB" id="F4KUM0"/>
<reference evidence="1 2" key="1">
    <citation type="journal article" date="2011" name="Stand. Genomic Sci.">
        <title>Complete genome sequence of Haliscomenobacter hydrossis type strain (O).</title>
        <authorList>
            <consortium name="US DOE Joint Genome Institute (JGI-PGF)"/>
            <person name="Daligault H."/>
            <person name="Lapidus A."/>
            <person name="Zeytun A."/>
            <person name="Nolan M."/>
            <person name="Lucas S."/>
            <person name="Del Rio T.G."/>
            <person name="Tice H."/>
            <person name="Cheng J.F."/>
            <person name="Tapia R."/>
            <person name="Han C."/>
            <person name="Goodwin L."/>
            <person name="Pitluck S."/>
            <person name="Liolios K."/>
            <person name="Pagani I."/>
            <person name="Ivanova N."/>
            <person name="Huntemann M."/>
            <person name="Mavromatis K."/>
            <person name="Mikhailova N."/>
            <person name="Pati A."/>
            <person name="Chen A."/>
            <person name="Palaniappan K."/>
            <person name="Land M."/>
            <person name="Hauser L."/>
            <person name="Brambilla E.M."/>
            <person name="Rohde M."/>
            <person name="Verbarg S."/>
            <person name="Goker M."/>
            <person name="Bristow J."/>
            <person name="Eisen J.A."/>
            <person name="Markowitz V."/>
            <person name="Hugenholtz P."/>
            <person name="Kyrpides N.C."/>
            <person name="Klenk H.P."/>
            <person name="Woyke T."/>
        </authorList>
    </citation>
    <scope>NUCLEOTIDE SEQUENCE [LARGE SCALE GENOMIC DNA]</scope>
    <source>
        <strain evidence="2">ATCC 27775 / DSM 1100 / LMG 10767 / O</strain>
    </source>
</reference>
<evidence type="ECO:0000313" key="2">
    <source>
        <dbReference type="Proteomes" id="UP000008461"/>
    </source>
</evidence>
<dbReference type="KEGG" id="hhy:Halhy_4620"/>
<dbReference type="EMBL" id="CP002691">
    <property type="protein sequence ID" value="AEE52456.1"/>
    <property type="molecule type" value="Genomic_DNA"/>
</dbReference>
<reference key="2">
    <citation type="submission" date="2011-04" db="EMBL/GenBank/DDBJ databases">
        <title>Complete sequence of chromosome of Haliscomenobacter hydrossis DSM 1100.</title>
        <authorList>
            <consortium name="US DOE Joint Genome Institute (JGI-PGF)"/>
            <person name="Lucas S."/>
            <person name="Han J."/>
            <person name="Lapidus A."/>
            <person name="Bruce D."/>
            <person name="Goodwin L."/>
            <person name="Pitluck S."/>
            <person name="Peters L."/>
            <person name="Kyrpides N."/>
            <person name="Mavromatis K."/>
            <person name="Ivanova N."/>
            <person name="Ovchinnikova G."/>
            <person name="Pagani I."/>
            <person name="Daligault H."/>
            <person name="Detter J.C."/>
            <person name="Han C."/>
            <person name="Land M."/>
            <person name="Hauser L."/>
            <person name="Markowitz V."/>
            <person name="Cheng J.-F."/>
            <person name="Hugenholtz P."/>
            <person name="Woyke T."/>
            <person name="Wu D."/>
            <person name="Verbarg S."/>
            <person name="Frueling A."/>
            <person name="Brambilla E."/>
            <person name="Klenk H.-P."/>
            <person name="Eisen J.A."/>
        </authorList>
    </citation>
    <scope>NUCLEOTIDE SEQUENCE</scope>
    <source>
        <strain>DSM 1100</strain>
    </source>
</reference>
<dbReference type="Proteomes" id="UP000008461">
    <property type="component" value="Chromosome"/>
</dbReference>
<sequence>MELKALKLFIINQVLQTQDPATLQTVANLLSAAHSPTSPTEHFTPEWEVGEDDSFRYSEERSRDLQKSIDELFNP</sequence>
<evidence type="ECO:0000313" key="1">
    <source>
        <dbReference type="EMBL" id="AEE52456.1"/>
    </source>
</evidence>
<dbReference type="RefSeq" id="WP_013766994.1">
    <property type="nucleotide sequence ID" value="NC_015510.1"/>
</dbReference>
<gene>
    <name evidence="1" type="ordered locus">Halhy_4620</name>
</gene>
<proteinExistence type="predicted"/>